<protein>
    <submittedName>
        <fullName evidence="1">Uncharacterized protein</fullName>
    </submittedName>
</protein>
<comment type="caution">
    <text evidence="1">The sequence shown here is derived from an EMBL/GenBank/DDBJ whole genome shotgun (WGS) entry which is preliminary data.</text>
</comment>
<proteinExistence type="predicted"/>
<dbReference type="EMBL" id="MU865919">
    <property type="protein sequence ID" value="KAK4453795.1"/>
    <property type="molecule type" value="Genomic_DNA"/>
</dbReference>
<reference evidence="1" key="2">
    <citation type="submission" date="2023-05" db="EMBL/GenBank/DDBJ databases">
        <authorList>
            <consortium name="Lawrence Berkeley National Laboratory"/>
            <person name="Steindorff A."/>
            <person name="Hensen N."/>
            <person name="Bonometti L."/>
            <person name="Westerberg I."/>
            <person name="Brannstrom I.O."/>
            <person name="Guillou S."/>
            <person name="Cros-Aarteil S."/>
            <person name="Calhoun S."/>
            <person name="Haridas S."/>
            <person name="Kuo A."/>
            <person name="Mondo S."/>
            <person name="Pangilinan J."/>
            <person name="Riley R."/>
            <person name="Labutti K."/>
            <person name="Andreopoulos B."/>
            <person name="Lipzen A."/>
            <person name="Chen C."/>
            <person name="Yanf M."/>
            <person name="Daum C."/>
            <person name="Ng V."/>
            <person name="Clum A."/>
            <person name="Ohm R."/>
            <person name="Martin F."/>
            <person name="Silar P."/>
            <person name="Natvig D."/>
            <person name="Lalanne C."/>
            <person name="Gautier V."/>
            <person name="Ament-Velasquez S.L."/>
            <person name="Kruys A."/>
            <person name="Hutchinson M.I."/>
            <person name="Powell A.J."/>
            <person name="Barry K."/>
            <person name="Miller A.N."/>
            <person name="Grigoriev I.V."/>
            <person name="Debuchy R."/>
            <person name="Gladieux P."/>
            <person name="Thoren M.H."/>
            <person name="Johannesson H."/>
        </authorList>
    </citation>
    <scope>NUCLEOTIDE SEQUENCE</scope>
    <source>
        <strain evidence="1">PSN243</strain>
    </source>
</reference>
<accession>A0AAV9H1C5</accession>
<dbReference type="AlphaFoldDB" id="A0AAV9H1C5"/>
<keyword evidence="2" id="KW-1185">Reference proteome</keyword>
<name>A0AAV9H1C5_9PEZI</name>
<dbReference type="Proteomes" id="UP001321760">
    <property type="component" value="Unassembled WGS sequence"/>
</dbReference>
<sequence>MAEPSEEEKTLYYYGLPSRPRLVARSNFATLWTQEWADNHLVSKLISPIGKPEVVQDIRLKYDPDKIIACLVDIDWTTIDMVRIGTQVDTSDPLILWIGVTPGSLSWKQGVEIACCCRKVLLEAGLDIHCEIRESIVKRTASVIPFHEGNDLSLRSLSAALGGQAIAGENTLTKEGTLGLYLLVGGVTCALVSRHAVGNDDHGSLNGQHVIMPGQTTYQAICDDTEANLATATTQNDKVACHKLLTHLNLLQEPTSRRIGRIIFSPPRVPAARLGYNSPWLPDYALVALDKDRLDKGLCNTIQINTTISSRQLMRKYHPNLHLPIGPLRLKGTFLPGDQKVVGKQGRSTGLT</sequence>
<reference evidence="1" key="1">
    <citation type="journal article" date="2023" name="Mol. Phylogenet. Evol.">
        <title>Genome-scale phylogeny and comparative genomics of the fungal order Sordariales.</title>
        <authorList>
            <person name="Hensen N."/>
            <person name="Bonometti L."/>
            <person name="Westerberg I."/>
            <person name="Brannstrom I.O."/>
            <person name="Guillou S."/>
            <person name="Cros-Aarteil S."/>
            <person name="Calhoun S."/>
            <person name="Haridas S."/>
            <person name="Kuo A."/>
            <person name="Mondo S."/>
            <person name="Pangilinan J."/>
            <person name="Riley R."/>
            <person name="LaButti K."/>
            <person name="Andreopoulos B."/>
            <person name="Lipzen A."/>
            <person name="Chen C."/>
            <person name="Yan M."/>
            <person name="Daum C."/>
            <person name="Ng V."/>
            <person name="Clum A."/>
            <person name="Steindorff A."/>
            <person name="Ohm R.A."/>
            <person name="Martin F."/>
            <person name="Silar P."/>
            <person name="Natvig D.O."/>
            <person name="Lalanne C."/>
            <person name="Gautier V."/>
            <person name="Ament-Velasquez S.L."/>
            <person name="Kruys A."/>
            <person name="Hutchinson M.I."/>
            <person name="Powell A.J."/>
            <person name="Barry K."/>
            <person name="Miller A.N."/>
            <person name="Grigoriev I.V."/>
            <person name="Debuchy R."/>
            <person name="Gladieux P."/>
            <person name="Hiltunen Thoren M."/>
            <person name="Johannesson H."/>
        </authorList>
    </citation>
    <scope>NUCLEOTIDE SEQUENCE</scope>
    <source>
        <strain evidence="1">PSN243</strain>
    </source>
</reference>
<evidence type="ECO:0000313" key="1">
    <source>
        <dbReference type="EMBL" id="KAK4453795.1"/>
    </source>
</evidence>
<organism evidence="1 2">
    <name type="scientific">Podospora aff. communis PSN243</name>
    <dbReference type="NCBI Taxonomy" id="3040156"/>
    <lineage>
        <taxon>Eukaryota</taxon>
        <taxon>Fungi</taxon>
        <taxon>Dikarya</taxon>
        <taxon>Ascomycota</taxon>
        <taxon>Pezizomycotina</taxon>
        <taxon>Sordariomycetes</taxon>
        <taxon>Sordariomycetidae</taxon>
        <taxon>Sordariales</taxon>
        <taxon>Podosporaceae</taxon>
        <taxon>Podospora</taxon>
    </lineage>
</organism>
<gene>
    <name evidence="1" type="ORF">QBC34DRAFT_376167</name>
</gene>
<evidence type="ECO:0000313" key="2">
    <source>
        <dbReference type="Proteomes" id="UP001321760"/>
    </source>
</evidence>